<feature type="transmembrane region" description="Helical" evidence="1">
    <location>
        <begin position="50"/>
        <end position="83"/>
    </location>
</feature>
<keyword evidence="1" id="KW-0472">Membrane</keyword>
<evidence type="ECO:0008006" key="4">
    <source>
        <dbReference type="Google" id="ProtNLM"/>
    </source>
</evidence>
<reference evidence="2" key="1">
    <citation type="submission" date="2023-07" db="EMBL/GenBank/DDBJ databases">
        <title>Functional and genomic diversity of the sorghum phyllosphere microbiome.</title>
        <authorList>
            <person name="Shade A."/>
        </authorList>
    </citation>
    <scope>NUCLEOTIDE SEQUENCE</scope>
    <source>
        <strain evidence="2">SORGH_AS_1067</strain>
    </source>
</reference>
<keyword evidence="1" id="KW-1133">Transmembrane helix</keyword>
<keyword evidence="1" id="KW-0812">Transmembrane</keyword>
<name>A0AAJ1X3A9_9ACTN</name>
<evidence type="ECO:0000256" key="1">
    <source>
        <dbReference type="SAM" id="Phobius"/>
    </source>
</evidence>
<dbReference type="EMBL" id="JAUTAN010000001">
    <property type="protein sequence ID" value="MDQ1106174.1"/>
    <property type="molecule type" value="Genomic_DNA"/>
</dbReference>
<organism evidence="2 3">
    <name type="scientific">Nocardioides zeae</name>
    <dbReference type="NCBI Taxonomy" id="1457234"/>
    <lineage>
        <taxon>Bacteria</taxon>
        <taxon>Bacillati</taxon>
        <taxon>Actinomycetota</taxon>
        <taxon>Actinomycetes</taxon>
        <taxon>Propionibacteriales</taxon>
        <taxon>Nocardioidaceae</taxon>
        <taxon>Nocardioides</taxon>
    </lineage>
</organism>
<comment type="caution">
    <text evidence="2">The sequence shown here is derived from an EMBL/GenBank/DDBJ whole genome shotgun (WGS) entry which is preliminary data.</text>
</comment>
<evidence type="ECO:0000313" key="3">
    <source>
        <dbReference type="Proteomes" id="UP001239215"/>
    </source>
</evidence>
<evidence type="ECO:0000313" key="2">
    <source>
        <dbReference type="EMBL" id="MDQ1106174.1"/>
    </source>
</evidence>
<dbReference type="Proteomes" id="UP001239215">
    <property type="component" value="Unassembled WGS sequence"/>
</dbReference>
<gene>
    <name evidence="2" type="ORF">QE405_003458</name>
</gene>
<sequence length="134" mass="14800">MQVSTPDGRTVVVRRRMLPWRPRRRLGYEPGDASDGDLGGDSLVGIVVGILFVVVVIPLLAIVGALLVELLLLVLVLPLFWLVKVLLRRPWTVEVVEQHRVLRAESVRGWRASGTLVTTLAQEIASGRLPLKPV</sequence>
<dbReference type="AlphaFoldDB" id="A0AAJ1X3A9"/>
<accession>A0AAJ1X3A9</accession>
<proteinExistence type="predicted"/>
<dbReference type="RefSeq" id="WP_307203069.1">
    <property type="nucleotide sequence ID" value="NZ_JAUTAN010000001.1"/>
</dbReference>
<protein>
    <recommendedName>
        <fullName evidence="4">DUF983 domain-containing protein</fullName>
    </recommendedName>
</protein>